<keyword evidence="2" id="KW-0479">Metal-binding</keyword>
<dbReference type="SUPFAM" id="SSF53649">
    <property type="entry name" value="Alkaline phosphatase-like"/>
    <property type="match status" value="1"/>
</dbReference>
<dbReference type="PANTHER" id="PTHR42693">
    <property type="entry name" value="ARYLSULFATASE FAMILY MEMBER"/>
    <property type="match status" value="1"/>
</dbReference>
<feature type="signal peptide" evidence="5">
    <location>
        <begin position="1"/>
        <end position="22"/>
    </location>
</feature>
<dbReference type="InterPro" id="IPR000917">
    <property type="entry name" value="Sulfatase_N"/>
</dbReference>
<dbReference type="InterPro" id="IPR024607">
    <property type="entry name" value="Sulfatase_CS"/>
</dbReference>
<dbReference type="Pfam" id="PF00884">
    <property type="entry name" value="Sulfatase"/>
    <property type="match status" value="2"/>
</dbReference>
<keyword evidence="8" id="KW-1185">Reference proteome</keyword>
<proteinExistence type="inferred from homology"/>
<reference evidence="7 8" key="1">
    <citation type="submission" date="2019-04" db="EMBL/GenBank/DDBJ databases">
        <authorList>
            <person name="Van Vliet M D."/>
        </authorList>
    </citation>
    <scope>NUCLEOTIDE SEQUENCE [LARGE SCALE GENOMIC DNA]</scope>
    <source>
        <strain evidence="7 8">F1</strain>
    </source>
</reference>
<evidence type="ECO:0000256" key="1">
    <source>
        <dbReference type="ARBA" id="ARBA00008779"/>
    </source>
</evidence>
<gene>
    <name evidence="7" type="ORF">PDESU_04997</name>
</gene>
<evidence type="ECO:0000256" key="5">
    <source>
        <dbReference type="SAM" id="SignalP"/>
    </source>
</evidence>
<dbReference type="EMBL" id="CAAHFG010000003">
    <property type="protein sequence ID" value="VGO16406.1"/>
    <property type="molecule type" value="Genomic_DNA"/>
</dbReference>
<feature type="domain" description="Sulfatase N-terminal" evidence="6">
    <location>
        <begin position="188"/>
        <end position="404"/>
    </location>
</feature>
<dbReference type="InterPro" id="IPR050738">
    <property type="entry name" value="Sulfatase"/>
</dbReference>
<dbReference type="PROSITE" id="PS00149">
    <property type="entry name" value="SULFATASE_2"/>
    <property type="match status" value="1"/>
</dbReference>
<dbReference type="RefSeq" id="WP_168442577.1">
    <property type="nucleotide sequence ID" value="NZ_CAAHFG010000003.1"/>
</dbReference>
<dbReference type="PANTHER" id="PTHR42693:SF53">
    <property type="entry name" value="ENDO-4-O-SULFATASE"/>
    <property type="match status" value="1"/>
</dbReference>
<accession>A0A6C2UAM4</accession>
<keyword evidence="3" id="KW-0378">Hydrolase</keyword>
<keyword evidence="4" id="KW-0106">Calcium</keyword>
<evidence type="ECO:0000313" key="7">
    <source>
        <dbReference type="EMBL" id="VGO16406.1"/>
    </source>
</evidence>
<sequence length="550" mass="62166">MIKTIGKSFIAAVGCLAISAGAQKPNIVFIMLDDFGYSQLEAFSRGLTVEDIDPKMLAHVAEHSEYTPEQAFKQLKKASPTLSRMADKGVRFNNAFACSNLCAPSRIGVATGILQNRWGIYRNIDTEAHGLKPNSHLAERLKERGYATAHVGKWHVGSRDRDMVQRFLKKHDVKNPEKYSYYTLEKDYPHIMKELKNAGYRGSVVPKDHPLNNGFDYYFGYNMWECIYYKAQNVWENFEHAGVVKKYNTDAFTEKALTFMEKSLDEDKPFYVQLHYHTAHHPLKPKAPAKYFKRFDSGVYDLDNFYAHVFGVDECVRQIETFLAERGEAENTIFVFTSDNGGAVGAASPLPGNAPFSGHKGMLNLGGFRVPLFFYWPAEIKKPAVKEQLVSTLDILPTLVDAGGGTLPEGLDGQSLLPWMLEGETSKVRDHLAIGGIHARVWAFNGYTSFFTHNVSREKAPSGYIVADDTYILRYVSETIPDLYKDAVDGIPAHYVLYDYTKDPGEQHNIADQFPEKVEQLKGVWKRESAAYPKPVAWGEDKWKAMQDYK</sequence>
<name>A0A6C2UAM4_PONDE</name>
<protein>
    <submittedName>
        <fullName evidence="7">Arylsulfatase</fullName>
    </submittedName>
</protein>
<evidence type="ECO:0000256" key="4">
    <source>
        <dbReference type="ARBA" id="ARBA00022837"/>
    </source>
</evidence>
<feature type="chain" id="PRO_5028954573" evidence="5">
    <location>
        <begin position="23"/>
        <end position="550"/>
    </location>
</feature>
<organism evidence="7 8">
    <name type="scientific">Pontiella desulfatans</name>
    <dbReference type="NCBI Taxonomy" id="2750659"/>
    <lineage>
        <taxon>Bacteria</taxon>
        <taxon>Pseudomonadati</taxon>
        <taxon>Kiritimatiellota</taxon>
        <taxon>Kiritimatiellia</taxon>
        <taxon>Kiritimatiellales</taxon>
        <taxon>Pontiellaceae</taxon>
        <taxon>Pontiella</taxon>
    </lineage>
</organism>
<keyword evidence="5" id="KW-0732">Signal</keyword>
<evidence type="ECO:0000313" key="8">
    <source>
        <dbReference type="Proteomes" id="UP000366872"/>
    </source>
</evidence>
<dbReference type="AlphaFoldDB" id="A0A6C2UAM4"/>
<dbReference type="Gene3D" id="3.40.720.10">
    <property type="entry name" value="Alkaline Phosphatase, subunit A"/>
    <property type="match status" value="1"/>
</dbReference>
<comment type="similarity">
    <text evidence="1">Belongs to the sulfatase family.</text>
</comment>
<dbReference type="Gene3D" id="3.30.1120.10">
    <property type="match status" value="1"/>
</dbReference>
<dbReference type="InterPro" id="IPR017850">
    <property type="entry name" value="Alkaline_phosphatase_core_sf"/>
</dbReference>
<dbReference type="GO" id="GO:0046872">
    <property type="term" value="F:metal ion binding"/>
    <property type="evidence" value="ECO:0007669"/>
    <property type="project" value="UniProtKB-KW"/>
</dbReference>
<dbReference type="Proteomes" id="UP000366872">
    <property type="component" value="Unassembled WGS sequence"/>
</dbReference>
<feature type="domain" description="Sulfatase N-terminal" evidence="6">
    <location>
        <begin position="25"/>
        <end position="183"/>
    </location>
</feature>
<evidence type="ECO:0000259" key="6">
    <source>
        <dbReference type="Pfam" id="PF00884"/>
    </source>
</evidence>
<evidence type="ECO:0000256" key="3">
    <source>
        <dbReference type="ARBA" id="ARBA00022801"/>
    </source>
</evidence>
<dbReference type="GO" id="GO:0004065">
    <property type="term" value="F:arylsulfatase activity"/>
    <property type="evidence" value="ECO:0007669"/>
    <property type="project" value="TreeGrafter"/>
</dbReference>
<evidence type="ECO:0000256" key="2">
    <source>
        <dbReference type="ARBA" id="ARBA00022723"/>
    </source>
</evidence>